<sequence>MSAIRSYFPALQERLANSGQGFDTGCLTNDDLAEVVTHVGEGATPLSERQNRPPGIADNRDISAKNTRVGRYEMVRNQNWEKQCHMNRRTILNQLVSLPCKPEEDYTLIERGVWFLDDPDPDRLTSESTGGSISQYSILNQRCFIISTFLRFSAHELELRHEDSNDFLIATQKRERRPPQQHKSKVVPDSGMRLFCNRPRARPPGLLMLMKWARRSRLGKPRPAVFVRERLQRMATDNVITVLERMGSSYITIEFVKNELLHAEIKLRQLHPQGESSKIVHFIRNS</sequence>
<dbReference type="EMBL" id="CADCXU010010464">
    <property type="protein sequence ID" value="CAB0001290.1"/>
    <property type="molecule type" value="Genomic_DNA"/>
</dbReference>
<evidence type="ECO:0000313" key="2">
    <source>
        <dbReference type="EMBL" id="CAB0001290.1"/>
    </source>
</evidence>
<dbReference type="AlphaFoldDB" id="A0A6H5GED0"/>
<protein>
    <submittedName>
        <fullName evidence="2">Uncharacterized protein</fullName>
    </submittedName>
</protein>
<name>A0A6H5GED0_9HEMI</name>
<dbReference type="Proteomes" id="UP000479000">
    <property type="component" value="Unassembled WGS sequence"/>
</dbReference>
<organism evidence="2 3">
    <name type="scientific">Nesidiocoris tenuis</name>
    <dbReference type="NCBI Taxonomy" id="355587"/>
    <lineage>
        <taxon>Eukaryota</taxon>
        <taxon>Metazoa</taxon>
        <taxon>Ecdysozoa</taxon>
        <taxon>Arthropoda</taxon>
        <taxon>Hexapoda</taxon>
        <taxon>Insecta</taxon>
        <taxon>Pterygota</taxon>
        <taxon>Neoptera</taxon>
        <taxon>Paraneoptera</taxon>
        <taxon>Hemiptera</taxon>
        <taxon>Heteroptera</taxon>
        <taxon>Panheteroptera</taxon>
        <taxon>Cimicomorpha</taxon>
        <taxon>Miridae</taxon>
        <taxon>Dicyphina</taxon>
        <taxon>Nesidiocoris</taxon>
    </lineage>
</organism>
<feature type="region of interest" description="Disordered" evidence="1">
    <location>
        <begin position="42"/>
        <end position="61"/>
    </location>
</feature>
<evidence type="ECO:0000256" key="1">
    <source>
        <dbReference type="SAM" id="MobiDB-lite"/>
    </source>
</evidence>
<proteinExistence type="predicted"/>
<reference evidence="2 3" key="1">
    <citation type="submission" date="2020-02" db="EMBL/GenBank/DDBJ databases">
        <authorList>
            <person name="Ferguson B K."/>
        </authorList>
    </citation>
    <scope>NUCLEOTIDE SEQUENCE [LARGE SCALE GENOMIC DNA]</scope>
</reference>
<keyword evidence="3" id="KW-1185">Reference proteome</keyword>
<gene>
    <name evidence="2" type="ORF">NTEN_LOCUS7077</name>
</gene>
<evidence type="ECO:0000313" key="3">
    <source>
        <dbReference type="Proteomes" id="UP000479000"/>
    </source>
</evidence>
<accession>A0A6H5GED0</accession>